<dbReference type="KEGG" id="pxu:106127962"/>
<evidence type="ECO:0000256" key="4">
    <source>
        <dbReference type="ARBA" id="ARBA00022989"/>
    </source>
</evidence>
<proteinExistence type="predicted"/>
<dbReference type="InterPro" id="IPR002495">
    <property type="entry name" value="Glyco_trans_8"/>
</dbReference>
<evidence type="ECO:0000256" key="5">
    <source>
        <dbReference type="ARBA" id="ARBA00023034"/>
    </source>
</evidence>
<protein>
    <submittedName>
        <fullName evidence="8">Glycosyltransferase-like protein LARGE1</fullName>
    </submittedName>
</protein>
<comment type="subcellular location">
    <subcellularLocation>
        <location evidence="1">Golgi apparatus membrane</location>
        <topology evidence="1">Single-pass type II membrane protein</topology>
    </subcellularLocation>
</comment>
<organism evidence="8">
    <name type="scientific">Papilio xuthus</name>
    <name type="common">Asian swallowtail butterfly</name>
    <dbReference type="NCBI Taxonomy" id="66420"/>
    <lineage>
        <taxon>Eukaryota</taxon>
        <taxon>Metazoa</taxon>
        <taxon>Ecdysozoa</taxon>
        <taxon>Arthropoda</taxon>
        <taxon>Hexapoda</taxon>
        <taxon>Insecta</taxon>
        <taxon>Pterygota</taxon>
        <taxon>Neoptera</taxon>
        <taxon>Endopterygota</taxon>
        <taxon>Lepidoptera</taxon>
        <taxon>Glossata</taxon>
        <taxon>Ditrysia</taxon>
        <taxon>Papilionoidea</taxon>
        <taxon>Papilionidae</taxon>
        <taxon>Papilioninae</taxon>
        <taxon>Papilio</taxon>
    </lineage>
</organism>
<keyword evidence="4" id="KW-1133">Transmembrane helix</keyword>
<evidence type="ECO:0000256" key="3">
    <source>
        <dbReference type="ARBA" id="ARBA00022968"/>
    </source>
</evidence>
<reference evidence="8" key="1">
    <citation type="submission" date="2025-08" db="UniProtKB">
        <authorList>
            <consortium name="RefSeq"/>
        </authorList>
    </citation>
    <scope>IDENTIFICATION</scope>
</reference>
<keyword evidence="3" id="KW-0735">Signal-anchor</keyword>
<keyword evidence="7" id="KW-0325">Glycoprotein</keyword>
<sequence length="147" mass="17183">MLLDLNKIRNKINWTKVWHSAVNENIELLKQTTLADQDVINAIIKKDPILVYNISCQYNVQMSTKTLAKGCYGEDRNNIKIIHWNSPSKYNIRIRDADYFKNIHLSYVNFDGNLLRQKLHTCSQTEPVTYKINYSDLCSSFRAAQRV</sequence>
<dbReference type="InterPro" id="IPR051292">
    <property type="entry name" value="Xyl/GlcA_transferase"/>
</dbReference>
<dbReference type="PANTHER" id="PTHR12270">
    <property type="entry name" value="GLYCOSYLTRANSFERASE-RELATED"/>
    <property type="match status" value="1"/>
</dbReference>
<evidence type="ECO:0000256" key="6">
    <source>
        <dbReference type="ARBA" id="ARBA00023136"/>
    </source>
</evidence>
<dbReference type="GO" id="GO:0035269">
    <property type="term" value="P:protein O-linked glycosylation via mannose"/>
    <property type="evidence" value="ECO:0007669"/>
    <property type="project" value="TreeGrafter"/>
</dbReference>
<dbReference type="PANTHER" id="PTHR12270:SF25">
    <property type="entry name" value="GLYCOSYLTRANSFERASE-LIKE PROTEIN LARGE"/>
    <property type="match status" value="1"/>
</dbReference>
<evidence type="ECO:0000313" key="8">
    <source>
        <dbReference type="RefSeq" id="XP_013181703.1"/>
    </source>
</evidence>
<name>A0AAJ6ZY92_PAPXU</name>
<dbReference type="AlphaFoldDB" id="A0AAJ6ZY92"/>
<dbReference type="GO" id="GO:0015020">
    <property type="term" value="F:glucuronosyltransferase activity"/>
    <property type="evidence" value="ECO:0007669"/>
    <property type="project" value="TreeGrafter"/>
</dbReference>
<evidence type="ECO:0000256" key="7">
    <source>
        <dbReference type="ARBA" id="ARBA00023180"/>
    </source>
</evidence>
<dbReference type="Proteomes" id="UP000694872">
    <property type="component" value="Unplaced"/>
</dbReference>
<dbReference type="Gene3D" id="3.90.550.10">
    <property type="entry name" value="Spore Coat Polysaccharide Biosynthesis Protein SpsA, Chain A"/>
    <property type="match status" value="1"/>
</dbReference>
<evidence type="ECO:0000256" key="2">
    <source>
        <dbReference type="ARBA" id="ARBA00022692"/>
    </source>
</evidence>
<dbReference type="GeneID" id="106127962"/>
<dbReference type="InterPro" id="IPR029044">
    <property type="entry name" value="Nucleotide-diphossugar_trans"/>
</dbReference>
<dbReference type="GO" id="GO:0042285">
    <property type="term" value="F:xylosyltransferase activity"/>
    <property type="evidence" value="ECO:0007669"/>
    <property type="project" value="TreeGrafter"/>
</dbReference>
<dbReference type="GO" id="GO:0000139">
    <property type="term" value="C:Golgi membrane"/>
    <property type="evidence" value="ECO:0007669"/>
    <property type="project" value="UniProtKB-SubCell"/>
</dbReference>
<gene>
    <name evidence="8" type="primary">LOC106127962</name>
</gene>
<dbReference type="RefSeq" id="XP_013181703.1">
    <property type="nucleotide sequence ID" value="XM_013326249.1"/>
</dbReference>
<keyword evidence="5" id="KW-0333">Golgi apparatus</keyword>
<keyword evidence="2" id="KW-0812">Transmembrane</keyword>
<dbReference type="SUPFAM" id="SSF53448">
    <property type="entry name" value="Nucleotide-diphospho-sugar transferases"/>
    <property type="match status" value="1"/>
</dbReference>
<dbReference type="Pfam" id="PF01501">
    <property type="entry name" value="Glyco_transf_8"/>
    <property type="match status" value="1"/>
</dbReference>
<feature type="non-terminal residue" evidence="8">
    <location>
        <position position="147"/>
    </location>
</feature>
<evidence type="ECO:0000256" key="1">
    <source>
        <dbReference type="ARBA" id="ARBA00004323"/>
    </source>
</evidence>
<keyword evidence="6" id="KW-0472">Membrane</keyword>
<accession>A0AAJ6ZY92</accession>